<reference evidence="1" key="1">
    <citation type="submission" date="2022-03" db="EMBL/GenBank/DDBJ databases">
        <authorList>
            <person name="Lindestad O."/>
        </authorList>
    </citation>
    <scope>NUCLEOTIDE SEQUENCE</scope>
</reference>
<name>A0A8S4SIF1_9NEOP</name>
<keyword evidence="2" id="KW-1185">Reference proteome</keyword>
<gene>
    <name evidence="1" type="primary">jg4932</name>
    <name evidence="1" type="ORF">PAEG_LOCUS25020</name>
</gene>
<protein>
    <submittedName>
        <fullName evidence="1">Jg4932 protein</fullName>
    </submittedName>
</protein>
<dbReference type="EMBL" id="CAKXAJ010026290">
    <property type="protein sequence ID" value="CAH2265682.1"/>
    <property type="molecule type" value="Genomic_DNA"/>
</dbReference>
<proteinExistence type="predicted"/>
<organism evidence="1 2">
    <name type="scientific">Pararge aegeria aegeria</name>
    <dbReference type="NCBI Taxonomy" id="348720"/>
    <lineage>
        <taxon>Eukaryota</taxon>
        <taxon>Metazoa</taxon>
        <taxon>Ecdysozoa</taxon>
        <taxon>Arthropoda</taxon>
        <taxon>Hexapoda</taxon>
        <taxon>Insecta</taxon>
        <taxon>Pterygota</taxon>
        <taxon>Neoptera</taxon>
        <taxon>Endopterygota</taxon>
        <taxon>Lepidoptera</taxon>
        <taxon>Glossata</taxon>
        <taxon>Ditrysia</taxon>
        <taxon>Papilionoidea</taxon>
        <taxon>Nymphalidae</taxon>
        <taxon>Satyrinae</taxon>
        <taxon>Satyrini</taxon>
        <taxon>Parargina</taxon>
        <taxon>Pararge</taxon>
    </lineage>
</organism>
<sequence>MFPNVCTLEICVACLKLVVKGSRTFDDLSTVNVLSAAYNVATCQLIPQDGGELVGDVLSPCLFLPLSSIVPMLCSGLKGVVAGVVTCSLTRAQGGMAGRVPCMPFEGCSDLPSGAQADWSVYYYNEKEECERSNLVSPKKRQSVNH</sequence>
<comment type="caution">
    <text evidence="1">The sequence shown here is derived from an EMBL/GenBank/DDBJ whole genome shotgun (WGS) entry which is preliminary data.</text>
</comment>
<evidence type="ECO:0000313" key="1">
    <source>
        <dbReference type="EMBL" id="CAH2265682.1"/>
    </source>
</evidence>
<accession>A0A8S4SIF1</accession>
<evidence type="ECO:0000313" key="2">
    <source>
        <dbReference type="Proteomes" id="UP000838756"/>
    </source>
</evidence>
<dbReference type="Proteomes" id="UP000838756">
    <property type="component" value="Unassembled WGS sequence"/>
</dbReference>
<dbReference type="AlphaFoldDB" id="A0A8S4SIF1"/>